<evidence type="ECO:0000256" key="1">
    <source>
        <dbReference type="SAM" id="Phobius"/>
    </source>
</evidence>
<feature type="transmembrane region" description="Helical" evidence="1">
    <location>
        <begin position="6"/>
        <end position="27"/>
    </location>
</feature>
<dbReference type="RefSeq" id="WP_382344223.1">
    <property type="nucleotide sequence ID" value="NZ_JBHSAB010000029.1"/>
</dbReference>
<name>A0ABV8CI32_9GAMM</name>
<keyword evidence="1" id="KW-1133">Transmembrane helix</keyword>
<keyword evidence="1" id="KW-0472">Membrane</keyword>
<protein>
    <submittedName>
        <fullName evidence="2">Uncharacterized protein</fullName>
    </submittedName>
</protein>
<comment type="caution">
    <text evidence="2">The sequence shown here is derived from an EMBL/GenBank/DDBJ whole genome shotgun (WGS) entry which is preliminary data.</text>
</comment>
<organism evidence="2 3">
    <name type="scientific">Legionella dresdenensis</name>
    <dbReference type="NCBI Taxonomy" id="450200"/>
    <lineage>
        <taxon>Bacteria</taxon>
        <taxon>Pseudomonadati</taxon>
        <taxon>Pseudomonadota</taxon>
        <taxon>Gammaproteobacteria</taxon>
        <taxon>Legionellales</taxon>
        <taxon>Legionellaceae</taxon>
        <taxon>Legionella</taxon>
    </lineage>
</organism>
<reference evidence="3" key="1">
    <citation type="journal article" date="2019" name="Int. J. Syst. Evol. Microbiol.">
        <title>The Global Catalogue of Microorganisms (GCM) 10K type strain sequencing project: providing services to taxonomists for standard genome sequencing and annotation.</title>
        <authorList>
            <consortium name="The Broad Institute Genomics Platform"/>
            <consortium name="The Broad Institute Genome Sequencing Center for Infectious Disease"/>
            <person name="Wu L."/>
            <person name="Ma J."/>
        </authorList>
    </citation>
    <scope>NUCLEOTIDE SEQUENCE [LARGE SCALE GENOMIC DNA]</scope>
    <source>
        <strain evidence="3">CCUG 59858</strain>
    </source>
</reference>
<evidence type="ECO:0000313" key="2">
    <source>
        <dbReference type="EMBL" id="MFC3909728.1"/>
    </source>
</evidence>
<gene>
    <name evidence="2" type="ORF">ACFORL_11670</name>
</gene>
<proteinExistence type="predicted"/>
<keyword evidence="3" id="KW-1185">Reference proteome</keyword>
<evidence type="ECO:0000313" key="3">
    <source>
        <dbReference type="Proteomes" id="UP001595758"/>
    </source>
</evidence>
<dbReference type="Proteomes" id="UP001595758">
    <property type="component" value="Unassembled WGS sequence"/>
</dbReference>
<accession>A0ABV8CI32</accession>
<sequence>MYSLLLYIASIAYKAGWVVCSNISFFYQLLLGQTTQPTLNFLAMASLIRL</sequence>
<keyword evidence="1" id="KW-0812">Transmembrane</keyword>
<dbReference type="EMBL" id="JBHSAB010000029">
    <property type="protein sequence ID" value="MFC3909728.1"/>
    <property type="molecule type" value="Genomic_DNA"/>
</dbReference>